<evidence type="ECO:0000256" key="2">
    <source>
        <dbReference type="ARBA" id="ARBA00022840"/>
    </source>
</evidence>
<evidence type="ECO:0000313" key="5">
    <source>
        <dbReference type="EMBL" id="SCV11753.1"/>
    </source>
</evidence>
<feature type="domain" description="RecA family profile 1" evidence="4">
    <location>
        <begin position="97"/>
        <end position="302"/>
    </location>
</feature>
<dbReference type="GO" id="GO:0003697">
    <property type="term" value="F:single-stranded DNA binding"/>
    <property type="evidence" value="ECO:0007669"/>
    <property type="project" value="TreeGrafter"/>
</dbReference>
<sequence length="514" mass="58931">MDLYEQCPSSELLLNERFEPLLTVLTKAWILTSDIVISSPQDIHKRVSNLTGGKLTISLNELIVFRSLLMKELNSQIESNLVNLNTSMLQEQTLKLNDLSFTTGDELLDYYLRGEYDDNVVLPLGYLIEVTGGSSCGKSHFLMQFCLTVQLPIQLGGLGADLEAPESERTNECKAVYVSTEGYMETRRLSEMCDYYGNIMTTNGIADSDLYPSTSNVLQIQCSDLETQDHIIFVQLPALLEKESGKVKLICIDSISHHVRVEFENRSYQESMARNTYLYDLSRHLKRLAKQYEVCIVFSNQVSDKPITKLISNDRLALDYQLGWMSGWSNETILYRQNYQDDDGDADASFTSSSRKRDFSSMTEEDFADEEDDGTKEDTDTDERNFTLQDELSFTEQIKLDKHEYLFGNEVTKLKETKIPALGYLWNTLIDVRIVLFKNSRPIIDENLIDSMAFDLGLSDFKNIDQLKENRMMNEGNWATERWCRLCFSPFNGYSSDKVQRFEIWKGGIRGVVN</sequence>
<dbReference type="GO" id="GO:0005524">
    <property type="term" value="F:ATP binding"/>
    <property type="evidence" value="ECO:0007669"/>
    <property type="project" value="UniProtKB-KW"/>
</dbReference>
<keyword evidence="1" id="KW-0547">Nucleotide-binding</keyword>
<dbReference type="GO" id="GO:0000730">
    <property type="term" value="P:DNA recombinase assembly"/>
    <property type="evidence" value="ECO:0007669"/>
    <property type="project" value="TreeGrafter"/>
</dbReference>
<keyword evidence="6" id="KW-1185">Reference proteome</keyword>
<dbReference type="InterPro" id="IPR003593">
    <property type="entry name" value="AAA+_ATPase"/>
</dbReference>
<reference evidence="5 6" key="2">
    <citation type="journal article" date="2016" name="FEMS Yeast Res.">
        <title>Curation of the genome annotation of Pichia pastoris (Komagataella phaffii) CBS7435 from gene level to protein function.</title>
        <authorList>
            <person name="Valli M."/>
            <person name="Tatto N.E."/>
            <person name="Peymann A."/>
            <person name="Gruber C."/>
            <person name="Landes N."/>
            <person name="Ekker H."/>
            <person name="Thallinger G.G."/>
            <person name="Mattanovich D."/>
            <person name="Gasser B."/>
            <person name="Graf A.B."/>
        </authorList>
    </citation>
    <scope>GENOME REANNOTATION</scope>
    <source>
        <strain evidence="5 6">ATCC 76273 / CBS 7435 / CECT 11047 / NRRL Y-11430 / Wegner 21-1</strain>
    </source>
</reference>
<gene>
    <name evidence="5" type="primary">RAD57</name>
    <name evidence="5" type="ordered locus">PP7435_Chr1-0019</name>
</gene>
<reference evidence="5 6" key="1">
    <citation type="journal article" date="2011" name="J. Biotechnol.">
        <title>High-quality genome sequence of Pichia pastoris CBS7435.</title>
        <authorList>
            <person name="Kuberl A."/>
            <person name="Schneider J."/>
            <person name="Thallinger G.G."/>
            <person name="Anderl I."/>
            <person name="Wibberg D."/>
            <person name="Hajek T."/>
            <person name="Jaenicke S."/>
            <person name="Brinkrolf K."/>
            <person name="Goesmann A."/>
            <person name="Szczepanowski R."/>
            <person name="Puhler A."/>
            <person name="Schwab H."/>
            <person name="Glieder A."/>
            <person name="Pichler H."/>
        </authorList>
    </citation>
    <scope>NUCLEOTIDE SEQUENCE [LARGE SCALE GENOMIC DNA]</scope>
    <source>
        <strain evidence="6">ATCC 76273 / CBS 7435 / CECT 11047 / NRRL Y-11430 / Wegner 21-1</strain>
    </source>
</reference>
<accession>A0A1G4KNY4</accession>
<protein>
    <submittedName>
        <fullName evidence="5">DNA repair protein</fullName>
    </submittedName>
</protein>
<dbReference type="GO" id="GO:0042148">
    <property type="term" value="P:DNA strand invasion"/>
    <property type="evidence" value="ECO:0007669"/>
    <property type="project" value="TreeGrafter"/>
</dbReference>
<dbReference type="SMART" id="SM00382">
    <property type="entry name" value="AAA"/>
    <property type="match status" value="1"/>
</dbReference>
<dbReference type="GO" id="GO:0000150">
    <property type="term" value="F:DNA strand exchange activity"/>
    <property type="evidence" value="ECO:0007669"/>
    <property type="project" value="TreeGrafter"/>
</dbReference>
<evidence type="ECO:0000259" key="4">
    <source>
        <dbReference type="PROSITE" id="PS50162"/>
    </source>
</evidence>
<dbReference type="PANTHER" id="PTHR22942:SF66">
    <property type="entry name" value="RE19845P"/>
    <property type="match status" value="1"/>
</dbReference>
<evidence type="ECO:0000313" key="6">
    <source>
        <dbReference type="Proteomes" id="UP000006853"/>
    </source>
</evidence>
<feature type="compositionally biased region" description="Acidic residues" evidence="3">
    <location>
        <begin position="363"/>
        <end position="375"/>
    </location>
</feature>
<dbReference type="EMBL" id="FR839628">
    <property type="protein sequence ID" value="SCV11753.1"/>
    <property type="molecule type" value="Genomic_DNA"/>
</dbReference>
<dbReference type="AlphaFoldDB" id="A0A1G4KNY4"/>
<dbReference type="Proteomes" id="UP000006853">
    <property type="component" value="Chromosome 1"/>
</dbReference>
<proteinExistence type="predicted"/>
<dbReference type="GO" id="GO:0140664">
    <property type="term" value="F:ATP-dependent DNA damage sensor activity"/>
    <property type="evidence" value="ECO:0007669"/>
    <property type="project" value="InterPro"/>
</dbReference>
<name>A0A1G4KNY4_KOMPC</name>
<dbReference type="GO" id="GO:0003690">
    <property type="term" value="F:double-stranded DNA binding"/>
    <property type="evidence" value="ECO:0007669"/>
    <property type="project" value="TreeGrafter"/>
</dbReference>
<dbReference type="PROSITE" id="PS50162">
    <property type="entry name" value="RECA_2"/>
    <property type="match status" value="1"/>
</dbReference>
<dbReference type="Pfam" id="PF08423">
    <property type="entry name" value="Rad51"/>
    <property type="match status" value="1"/>
</dbReference>
<dbReference type="PANTHER" id="PTHR22942">
    <property type="entry name" value="RECA/RAD51/RADA DNA STRAND-PAIRING FAMILY MEMBER"/>
    <property type="match status" value="1"/>
</dbReference>
<dbReference type="SUPFAM" id="SSF52540">
    <property type="entry name" value="P-loop containing nucleoside triphosphate hydrolases"/>
    <property type="match status" value="1"/>
</dbReference>
<dbReference type="InterPro" id="IPR013632">
    <property type="entry name" value="Rad51_C"/>
</dbReference>
<dbReference type="Gene3D" id="3.40.50.300">
    <property type="entry name" value="P-loop containing nucleotide triphosphate hydrolases"/>
    <property type="match status" value="1"/>
</dbReference>
<dbReference type="SMR" id="A0A1G4KNY4"/>
<dbReference type="GO" id="GO:0061982">
    <property type="term" value="P:meiosis I cell cycle process"/>
    <property type="evidence" value="ECO:0007669"/>
    <property type="project" value="UniProtKB-ARBA"/>
</dbReference>
<evidence type="ECO:0000256" key="3">
    <source>
        <dbReference type="SAM" id="MobiDB-lite"/>
    </source>
</evidence>
<keyword evidence="2" id="KW-0067">ATP-binding</keyword>
<organism evidence="5 6">
    <name type="scientific">Komagataella phaffii (strain ATCC 76273 / CBS 7435 / CECT 11047 / NRRL Y-11430 / Wegner 21-1)</name>
    <name type="common">Yeast</name>
    <name type="synonym">Pichia pastoris</name>
    <dbReference type="NCBI Taxonomy" id="981350"/>
    <lineage>
        <taxon>Eukaryota</taxon>
        <taxon>Fungi</taxon>
        <taxon>Dikarya</taxon>
        <taxon>Ascomycota</taxon>
        <taxon>Saccharomycotina</taxon>
        <taxon>Pichiomycetes</taxon>
        <taxon>Pichiales</taxon>
        <taxon>Pichiaceae</taxon>
        <taxon>Komagataella</taxon>
    </lineage>
</organism>
<dbReference type="InterPro" id="IPR027417">
    <property type="entry name" value="P-loop_NTPase"/>
</dbReference>
<dbReference type="GO" id="GO:0006312">
    <property type="term" value="P:mitotic recombination"/>
    <property type="evidence" value="ECO:0007669"/>
    <property type="project" value="TreeGrafter"/>
</dbReference>
<evidence type="ECO:0000256" key="1">
    <source>
        <dbReference type="ARBA" id="ARBA00022741"/>
    </source>
</evidence>
<dbReference type="InterPro" id="IPR020588">
    <property type="entry name" value="RecA_ATP-bd"/>
</dbReference>
<feature type="region of interest" description="Disordered" evidence="3">
    <location>
        <begin position="345"/>
        <end position="383"/>
    </location>
</feature>